<protein>
    <submittedName>
        <fullName evidence="2">Uncharacterized protein</fullName>
    </submittedName>
</protein>
<dbReference type="RefSeq" id="WP_289999114.1">
    <property type="nucleotide sequence ID" value="NZ_JAUEPH010000002.1"/>
</dbReference>
<evidence type="ECO:0000313" key="2">
    <source>
        <dbReference type="EMBL" id="MDN3203554.1"/>
    </source>
</evidence>
<feature type="transmembrane region" description="Helical" evidence="1">
    <location>
        <begin position="119"/>
        <end position="137"/>
    </location>
</feature>
<proteinExistence type="predicted"/>
<sequence length="149" mass="17605">MLTSFLLPHRFQIIGWCLLIPTVILLIANGYYDFEIPWLEIQGVREGGFLVDEDENFTNELAILGVFLTLFLIAFSKEKEEDEYIQKLRLESLLIAFYAYSAFLVLGTLIFYGEVYLEFLVLNLFLIQIIFIARFRWVMYKQKKFHLAL</sequence>
<keyword evidence="1" id="KW-1133">Transmembrane helix</keyword>
<evidence type="ECO:0000313" key="3">
    <source>
        <dbReference type="Proteomes" id="UP001171916"/>
    </source>
</evidence>
<feature type="transmembrane region" description="Helical" evidence="1">
    <location>
        <begin position="95"/>
        <end position="113"/>
    </location>
</feature>
<accession>A0ABT7YAK1</accession>
<gene>
    <name evidence="2" type="ORF">QVH07_05320</name>
</gene>
<dbReference type="EMBL" id="JAUEPH010000002">
    <property type="protein sequence ID" value="MDN3203554.1"/>
    <property type="molecule type" value="Genomic_DNA"/>
</dbReference>
<feature type="transmembrane region" description="Helical" evidence="1">
    <location>
        <begin position="57"/>
        <end position="75"/>
    </location>
</feature>
<keyword evidence="3" id="KW-1185">Reference proteome</keyword>
<feature type="transmembrane region" description="Helical" evidence="1">
    <location>
        <begin position="12"/>
        <end position="32"/>
    </location>
</feature>
<comment type="caution">
    <text evidence="2">The sequence shown here is derived from an EMBL/GenBank/DDBJ whole genome shotgun (WGS) entry which is preliminary data.</text>
</comment>
<organism evidence="2 3">
    <name type="scientific">Algoriphagus sediminis</name>
    <dbReference type="NCBI Taxonomy" id="3057113"/>
    <lineage>
        <taxon>Bacteria</taxon>
        <taxon>Pseudomonadati</taxon>
        <taxon>Bacteroidota</taxon>
        <taxon>Cytophagia</taxon>
        <taxon>Cytophagales</taxon>
        <taxon>Cyclobacteriaceae</taxon>
        <taxon>Algoriphagus</taxon>
    </lineage>
</organism>
<name>A0ABT7YAK1_9BACT</name>
<reference evidence="2" key="1">
    <citation type="submission" date="2023-06" db="EMBL/GenBank/DDBJ databases">
        <title>Robiginitalea aurantiacus sp. nov. and Algoriphagus sediminis sp. nov., isolated from coastal sediment.</title>
        <authorList>
            <person name="Zhou Z.Y."/>
            <person name="An J."/>
            <person name="Jia Y.W."/>
            <person name="Du Z.J."/>
        </authorList>
    </citation>
    <scope>NUCLEOTIDE SEQUENCE</scope>
    <source>
        <strain evidence="2">C2-7</strain>
    </source>
</reference>
<dbReference type="Proteomes" id="UP001171916">
    <property type="component" value="Unassembled WGS sequence"/>
</dbReference>
<evidence type="ECO:0000256" key="1">
    <source>
        <dbReference type="SAM" id="Phobius"/>
    </source>
</evidence>
<keyword evidence="1" id="KW-0472">Membrane</keyword>
<keyword evidence="1" id="KW-0812">Transmembrane</keyword>